<evidence type="ECO:0000256" key="5">
    <source>
        <dbReference type="ARBA" id="ARBA00022692"/>
    </source>
</evidence>
<dbReference type="Pfam" id="PF12698">
    <property type="entry name" value="ABC2_membrane_3"/>
    <property type="match status" value="1"/>
</dbReference>
<feature type="transmembrane region" description="Helical" evidence="8">
    <location>
        <begin position="287"/>
        <end position="306"/>
    </location>
</feature>
<evidence type="ECO:0000256" key="4">
    <source>
        <dbReference type="ARBA" id="ARBA00022475"/>
    </source>
</evidence>
<feature type="transmembrane region" description="Helical" evidence="8">
    <location>
        <begin position="174"/>
        <end position="198"/>
    </location>
</feature>
<feature type="transmembrane region" description="Helical" evidence="8">
    <location>
        <begin position="228"/>
        <end position="248"/>
    </location>
</feature>
<evidence type="ECO:0000256" key="3">
    <source>
        <dbReference type="ARBA" id="ARBA00022448"/>
    </source>
</evidence>
<dbReference type="EMBL" id="JANX01000510">
    <property type="protein sequence ID" value="KGM31441.1"/>
    <property type="molecule type" value="Genomic_DNA"/>
</dbReference>
<accession>A0A0A0CY97</accession>
<keyword evidence="7 8" id="KW-0472">Membrane</keyword>
<dbReference type="OrthoDB" id="9784671at2"/>
<organism evidence="10 11">
    <name type="scientific">Inquilinus limosus MP06</name>
    <dbReference type="NCBI Taxonomy" id="1398085"/>
    <lineage>
        <taxon>Bacteria</taxon>
        <taxon>Pseudomonadati</taxon>
        <taxon>Pseudomonadota</taxon>
        <taxon>Alphaproteobacteria</taxon>
        <taxon>Rhodospirillales</taxon>
        <taxon>Rhodospirillaceae</taxon>
        <taxon>Inquilinus</taxon>
    </lineage>
</organism>
<keyword evidence="6 8" id="KW-1133">Transmembrane helix</keyword>
<dbReference type="PANTHER" id="PTHR30294">
    <property type="entry name" value="MEMBRANE COMPONENT OF ABC TRANSPORTER YHHJ-RELATED"/>
    <property type="match status" value="1"/>
</dbReference>
<gene>
    <name evidence="10" type="ORF">P409_27170</name>
</gene>
<protein>
    <submittedName>
        <fullName evidence="10">Membrane protein</fullName>
    </submittedName>
</protein>
<name>A0A0A0CY97_9PROT</name>
<feature type="transmembrane region" description="Helical" evidence="8">
    <location>
        <begin position="346"/>
        <end position="364"/>
    </location>
</feature>
<evidence type="ECO:0000259" key="9">
    <source>
        <dbReference type="PROSITE" id="PS51012"/>
    </source>
</evidence>
<keyword evidence="4" id="KW-1003">Cell membrane</keyword>
<dbReference type="Proteomes" id="UP000029995">
    <property type="component" value="Unassembled WGS sequence"/>
</dbReference>
<comment type="caution">
    <text evidence="10">The sequence shown here is derived from an EMBL/GenBank/DDBJ whole genome shotgun (WGS) entry which is preliminary data.</text>
</comment>
<dbReference type="InterPro" id="IPR051449">
    <property type="entry name" value="ABC-2_transporter_component"/>
</dbReference>
<evidence type="ECO:0000256" key="6">
    <source>
        <dbReference type="ARBA" id="ARBA00022989"/>
    </source>
</evidence>
<comment type="similarity">
    <text evidence="2">Belongs to the ABC-2 integral membrane protein family.</text>
</comment>
<dbReference type="GO" id="GO:0005886">
    <property type="term" value="C:plasma membrane"/>
    <property type="evidence" value="ECO:0007669"/>
    <property type="project" value="UniProtKB-SubCell"/>
</dbReference>
<dbReference type="InterPro" id="IPR013525">
    <property type="entry name" value="ABC2_TM"/>
</dbReference>
<dbReference type="GO" id="GO:0140359">
    <property type="term" value="F:ABC-type transporter activity"/>
    <property type="evidence" value="ECO:0007669"/>
    <property type="project" value="InterPro"/>
</dbReference>
<feature type="transmembrane region" description="Helical" evidence="8">
    <location>
        <begin position="254"/>
        <end position="275"/>
    </location>
</feature>
<dbReference type="AlphaFoldDB" id="A0A0A0CY97"/>
<proteinExistence type="inferred from homology"/>
<evidence type="ECO:0000256" key="8">
    <source>
        <dbReference type="SAM" id="Phobius"/>
    </source>
</evidence>
<keyword evidence="5 8" id="KW-0812">Transmembrane</keyword>
<reference evidence="10 11" key="1">
    <citation type="submission" date="2014-01" db="EMBL/GenBank/DDBJ databases">
        <title>Genome sequence determination for a cystic fibrosis isolate, Inquilinus limosus.</title>
        <authorList>
            <person name="Pino M."/>
            <person name="Di Conza J."/>
            <person name="Gutkind G."/>
        </authorList>
    </citation>
    <scope>NUCLEOTIDE SEQUENCE [LARGE SCALE GENOMIC DNA]</scope>
    <source>
        <strain evidence="10 11">MP06</strain>
    </source>
</reference>
<evidence type="ECO:0000256" key="2">
    <source>
        <dbReference type="ARBA" id="ARBA00007783"/>
    </source>
</evidence>
<dbReference type="InterPro" id="IPR047817">
    <property type="entry name" value="ABC2_TM_bact-type"/>
</dbReference>
<evidence type="ECO:0000313" key="10">
    <source>
        <dbReference type="EMBL" id="KGM31441.1"/>
    </source>
</evidence>
<feature type="domain" description="ABC transmembrane type-2" evidence="9">
    <location>
        <begin position="129"/>
        <end position="367"/>
    </location>
</feature>
<comment type="subcellular location">
    <subcellularLocation>
        <location evidence="1">Cell membrane</location>
        <topology evidence="1">Multi-pass membrane protein</topology>
    </subcellularLocation>
</comment>
<keyword evidence="3" id="KW-0813">Transport</keyword>
<evidence type="ECO:0000256" key="7">
    <source>
        <dbReference type="ARBA" id="ARBA00023136"/>
    </source>
</evidence>
<evidence type="ECO:0000313" key="11">
    <source>
        <dbReference type="Proteomes" id="UP000029995"/>
    </source>
</evidence>
<dbReference type="PANTHER" id="PTHR30294:SF44">
    <property type="entry name" value="MULTIDRUG ABC TRANSPORTER PERMEASE YBHR-RELATED"/>
    <property type="match status" value="1"/>
</dbReference>
<sequence length="369" mass="40406">MWRRLKALVVKELLAVLRDPRGRMILIVPPILQLFVFAYAATMEVKNVDLALLDRDRGAWSQELVRRVEGSPYFRSILAVDTPEALRDAIDRQQVLAAVQIGPGFSRDVAAGRPADVQVILDGRRSNASQLAGNYISQIVAGMAADAASPSGVAEGADAAVPRFWFNPALDTQWFMVPNLIAVIAVLIGLIVTGLSIARERELGTFDQLLVSPLRVHEILLGKTIPSLLIGFAHCSVYLLAAVLWFGLPLRGSLGMFYAGVFFYLLALIGVGLFISSLSATQQQAILGSFLFMIPATLMSGFATPIDNMPGWLQPVTYLNPLRYFIVIVRGVFLKGLPVEEMLRNTVPLALIALATLSAAAWMFRRRME</sequence>
<evidence type="ECO:0000256" key="1">
    <source>
        <dbReference type="ARBA" id="ARBA00004651"/>
    </source>
</evidence>
<feature type="transmembrane region" description="Helical" evidence="8">
    <location>
        <begin position="21"/>
        <end position="41"/>
    </location>
</feature>
<dbReference type="PROSITE" id="PS51012">
    <property type="entry name" value="ABC_TM2"/>
    <property type="match status" value="1"/>
</dbReference>
<dbReference type="Gene3D" id="3.40.1710.10">
    <property type="entry name" value="abc type-2 transporter like domain"/>
    <property type="match status" value="1"/>
</dbReference>
<dbReference type="RefSeq" id="WP_034845764.1">
    <property type="nucleotide sequence ID" value="NZ_JANX01000510.1"/>
</dbReference>